<dbReference type="HOGENOM" id="CLU_1389310_0_0_0"/>
<proteinExistence type="predicted"/>
<dbReference type="STRING" id="383372.Rcas_3318"/>
<dbReference type="Pfam" id="PF01863">
    <property type="entry name" value="YgjP-like"/>
    <property type="match status" value="1"/>
</dbReference>
<gene>
    <name evidence="2" type="ordered locus">Rcas_3318</name>
</gene>
<dbReference type="PANTHER" id="PTHR30399:SF1">
    <property type="entry name" value="UTP PYROPHOSPHATASE"/>
    <property type="match status" value="1"/>
</dbReference>
<dbReference type="RefSeq" id="WP_012121793.1">
    <property type="nucleotide sequence ID" value="NC_009767.1"/>
</dbReference>
<dbReference type="InterPro" id="IPR002725">
    <property type="entry name" value="YgjP-like_metallopeptidase"/>
</dbReference>
<keyword evidence="3" id="KW-1185">Reference proteome</keyword>
<accession>A7NP73</accession>
<dbReference type="EMBL" id="CP000804">
    <property type="protein sequence ID" value="ABU59369.1"/>
    <property type="molecule type" value="Genomic_DNA"/>
</dbReference>
<dbReference type="OrthoDB" id="9811177at2"/>
<dbReference type="InterPro" id="IPR053136">
    <property type="entry name" value="UTP_pyrophosphatase-like"/>
</dbReference>
<evidence type="ECO:0000313" key="3">
    <source>
        <dbReference type="Proteomes" id="UP000000263"/>
    </source>
</evidence>
<protein>
    <recommendedName>
        <fullName evidence="1">YgjP-like metallopeptidase domain-containing protein</fullName>
    </recommendedName>
</protein>
<reference evidence="2 3" key="1">
    <citation type="submission" date="2007-08" db="EMBL/GenBank/DDBJ databases">
        <title>Complete sequence of Roseiflexus castenholzii DSM 13941.</title>
        <authorList>
            <consortium name="US DOE Joint Genome Institute"/>
            <person name="Copeland A."/>
            <person name="Lucas S."/>
            <person name="Lapidus A."/>
            <person name="Barry K."/>
            <person name="Glavina del Rio T."/>
            <person name="Dalin E."/>
            <person name="Tice H."/>
            <person name="Pitluck S."/>
            <person name="Thompson L.S."/>
            <person name="Brettin T."/>
            <person name="Bruce D."/>
            <person name="Detter J.C."/>
            <person name="Han C."/>
            <person name="Tapia R."/>
            <person name="Schmutz J."/>
            <person name="Larimer F."/>
            <person name="Land M."/>
            <person name="Hauser L."/>
            <person name="Kyrpides N."/>
            <person name="Mikhailova N."/>
            <person name="Bryant D.A."/>
            <person name="Hanada S."/>
            <person name="Tsukatani Y."/>
            <person name="Richardson P."/>
        </authorList>
    </citation>
    <scope>NUCLEOTIDE SEQUENCE [LARGE SCALE GENOMIC DNA]</scope>
    <source>
        <strain evidence="3">DSM 13941 / HLO8</strain>
    </source>
</reference>
<sequence>MAEQRVITVDGVTLTVVIQRKKVKNINARLRHTTLSISAPHALDGAALDAAITSLARRLIQRLHKRHVNHEEDALKLVRQVAARFPESPMIERAEFTLTEARWGSYSAATRTVRLHALLRRMPRWVLEAVVAHEIAHAVYPDHSPAFWRLLRRVCPDTDRAQAFLDAVIWTAHVWNDLPPVERALLAGMPDEPNDA</sequence>
<dbReference type="KEGG" id="rca:Rcas_3318"/>
<dbReference type="CDD" id="cd07344">
    <property type="entry name" value="M48_yhfN_like"/>
    <property type="match status" value="1"/>
</dbReference>
<organism evidence="2 3">
    <name type="scientific">Roseiflexus castenholzii (strain DSM 13941 / HLO8)</name>
    <dbReference type="NCBI Taxonomy" id="383372"/>
    <lineage>
        <taxon>Bacteria</taxon>
        <taxon>Bacillati</taxon>
        <taxon>Chloroflexota</taxon>
        <taxon>Chloroflexia</taxon>
        <taxon>Chloroflexales</taxon>
        <taxon>Roseiflexineae</taxon>
        <taxon>Roseiflexaceae</taxon>
        <taxon>Roseiflexus</taxon>
    </lineage>
</organism>
<feature type="domain" description="YgjP-like metallopeptidase" evidence="1">
    <location>
        <begin position="77"/>
        <end position="166"/>
    </location>
</feature>
<dbReference type="Proteomes" id="UP000000263">
    <property type="component" value="Chromosome"/>
</dbReference>
<dbReference type="PANTHER" id="PTHR30399">
    <property type="entry name" value="UNCHARACTERIZED PROTEIN YGJP"/>
    <property type="match status" value="1"/>
</dbReference>
<evidence type="ECO:0000313" key="2">
    <source>
        <dbReference type="EMBL" id="ABU59369.1"/>
    </source>
</evidence>
<dbReference type="AlphaFoldDB" id="A7NP73"/>
<dbReference type="eggNOG" id="COG1451">
    <property type="taxonomic scope" value="Bacteria"/>
</dbReference>
<evidence type="ECO:0000259" key="1">
    <source>
        <dbReference type="Pfam" id="PF01863"/>
    </source>
</evidence>
<dbReference type="Gene3D" id="3.30.2010.10">
    <property type="entry name" value="Metalloproteases ('zincins'), catalytic domain"/>
    <property type="match status" value="1"/>
</dbReference>
<name>A7NP73_ROSCS</name>